<comment type="caution">
    <text evidence="5">The sequence shown here is derived from an EMBL/GenBank/DDBJ whole genome shotgun (WGS) entry which is preliminary data.</text>
</comment>
<gene>
    <name evidence="5" type="ORF">DW888_17375</name>
</gene>
<accession>A0A413VEC5</accession>
<dbReference type="RefSeq" id="WP_002561756.1">
    <property type="nucleotide sequence ID" value="NZ_CABJFV010000020.1"/>
</dbReference>
<keyword evidence="4" id="KW-0732">Signal</keyword>
<evidence type="ECO:0000256" key="1">
    <source>
        <dbReference type="PROSITE-ProRule" id="PRU00339"/>
    </source>
</evidence>
<name>A0A413VEC5_9BACE</name>
<reference evidence="5 6" key="1">
    <citation type="submission" date="2018-08" db="EMBL/GenBank/DDBJ databases">
        <title>A genome reference for cultivated species of the human gut microbiota.</title>
        <authorList>
            <person name="Zou Y."/>
            <person name="Xue W."/>
            <person name="Luo G."/>
        </authorList>
    </citation>
    <scope>NUCLEOTIDE SEQUENCE [LARGE SCALE GENOMIC DNA]</scope>
    <source>
        <strain evidence="5 6">AM40-30BH</strain>
    </source>
</reference>
<dbReference type="Gene3D" id="1.25.40.10">
    <property type="entry name" value="Tetratricopeptide repeat domain"/>
    <property type="match status" value="2"/>
</dbReference>
<protein>
    <submittedName>
        <fullName evidence="5">Tetratricopeptide repeat protein</fullName>
    </submittedName>
</protein>
<keyword evidence="2" id="KW-0175">Coiled coil</keyword>
<evidence type="ECO:0000313" key="6">
    <source>
        <dbReference type="Proteomes" id="UP000284379"/>
    </source>
</evidence>
<dbReference type="PROSITE" id="PS51257">
    <property type="entry name" value="PROKAR_LIPOPROTEIN"/>
    <property type="match status" value="1"/>
</dbReference>
<organism evidence="5 6">
    <name type="scientific">Bacteroides nordii</name>
    <dbReference type="NCBI Taxonomy" id="291645"/>
    <lineage>
        <taxon>Bacteria</taxon>
        <taxon>Pseudomonadati</taxon>
        <taxon>Bacteroidota</taxon>
        <taxon>Bacteroidia</taxon>
        <taxon>Bacteroidales</taxon>
        <taxon>Bacteroidaceae</taxon>
        <taxon>Bacteroides</taxon>
    </lineage>
</organism>
<dbReference type="PROSITE" id="PS50005">
    <property type="entry name" value="TPR"/>
    <property type="match status" value="1"/>
</dbReference>
<dbReference type="InterPro" id="IPR011990">
    <property type="entry name" value="TPR-like_helical_dom_sf"/>
</dbReference>
<proteinExistence type="predicted"/>
<dbReference type="InterPro" id="IPR019734">
    <property type="entry name" value="TPR_rpt"/>
</dbReference>
<feature type="coiled-coil region" evidence="2">
    <location>
        <begin position="390"/>
        <end position="441"/>
    </location>
</feature>
<dbReference type="SMART" id="SM00028">
    <property type="entry name" value="TPR"/>
    <property type="match status" value="4"/>
</dbReference>
<dbReference type="AlphaFoldDB" id="A0A413VEC5"/>
<keyword evidence="1" id="KW-0802">TPR repeat</keyword>
<feature type="signal peptide" evidence="4">
    <location>
        <begin position="1"/>
        <end position="24"/>
    </location>
</feature>
<dbReference type="PANTHER" id="PTHR10098:SF108">
    <property type="entry name" value="TETRATRICOPEPTIDE REPEAT PROTEIN 28"/>
    <property type="match status" value="1"/>
</dbReference>
<dbReference type="Proteomes" id="UP000284379">
    <property type="component" value="Unassembled WGS sequence"/>
</dbReference>
<sequence length="580" mass="67888">MLRRTTYHFLSLLILSLWVISCQTTPDSVVQTLSLVEKCMEVAPDSALNLLKRIPNPDVLHGKAQADYSLLMTQAMDKNYIKPESDSLIAIAVGYYGSHDENWIAKGKAFFYYGRVMKELNRPEDAMRYYLKARSIFEGSKEYRMLGLISEEIGTLNWNQDLADESLLNYQDALRNYTIINDALGMSYSLRNIGRYYLSVYNNSDSAYVYYQRALSVAHTYNCNSELSILQELGVFYRLKKDYKKTEYYLLQALNLDKDTSLFSEIYLSLGYTYLLMDNNEEADKYLKKATEVSNVYTQVDAYRLLFELEKLRKNPWVAIEYKEKADSLNREIQKAEIRETVASLQKKYENEKLQNENLQLKIKNQTIVWLCFLLALLVFLGAYYFYYRQRQNKKRIQEIEKQIVENREEIALYQEELVNYQELQSESEDYRTKIGELNGKVLLLQGQNKTLTERLNTLGGDIDNSCSPIDARYISTFRMLLSLKSGAVKGELSRPDWECLFDLFNYLYSDMLIRLQEEYPTLTKHDLEICCLLKFGFTNDALKRVFFTTSDSITKAKGRLKKRLNISAQEDLDHFIRKY</sequence>
<feature type="chain" id="PRO_5019239293" evidence="4">
    <location>
        <begin position="25"/>
        <end position="580"/>
    </location>
</feature>
<dbReference type="SUPFAM" id="SSF48452">
    <property type="entry name" value="TPR-like"/>
    <property type="match status" value="1"/>
</dbReference>
<keyword evidence="3" id="KW-0472">Membrane</keyword>
<dbReference type="Pfam" id="PF13181">
    <property type="entry name" value="TPR_8"/>
    <property type="match status" value="1"/>
</dbReference>
<evidence type="ECO:0000256" key="2">
    <source>
        <dbReference type="SAM" id="Coils"/>
    </source>
</evidence>
<feature type="transmembrane region" description="Helical" evidence="3">
    <location>
        <begin position="368"/>
        <end position="387"/>
    </location>
</feature>
<evidence type="ECO:0000313" key="5">
    <source>
        <dbReference type="EMBL" id="RHB31903.1"/>
    </source>
</evidence>
<dbReference type="EMBL" id="QSGO01000020">
    <property type="protein sequence ID" value="RHB31903.1"/>
    <property type="molecule type" value="Genomic_DNA"/>
</dbReference>
<keyword evidence="3" id="KW-0812">Transmembrane</keyword>
<evidence type="ECO:0000256" key="4">
    <source>
        <dbReference type="SAM" id="SignalP"/>
    </source>
</evidence>
<feature type="repeat" description="TPR" evidence="1">
    <location>
        <begin position="264"/>
        <end position="297"/>
    </location>
</feature>
<feature type="coiled-coil region" evidence="2">
    <location>
        <begin position="319"/>
        <end position="362"/>
    </location>
</feature>
<keyword evidence="3" id="KW-1133">Transmembrane helix</keyword>
<evidence type="ECO:0000256" key="3">
    <source>
        <dbReference type="SAM" id="Phobius"/>
    </source>
</evidence>
<dbReference type="PANTHER" id="PTHR10098">
    <property type="entry name" value="RAPSYN-RELATED"/>
    <property type="match status" value="1"/>
</dbReference>